<evidence type="ECO:0000256" key="8">
    <source>
        <dbReference type="ARBA" id="ARBA00023136"/>
    </source>
</evidence>
<dbReference type="Gene3D" id="2.60.470.10">
    <property type="entry name" value="Acid-sensing ion channels like domains"/>
    <property type="match status" value="1"/>
</dbReference>
<gene>
    <name evidence="16" type="ORF">P7K49_023153</name>
</gene>
<evidence type="ECO:0000256" key="13">
    <source>
        <dbReference type="ARBA" id="ARBA00043222"/>
    </source>
</evidence>
<keyword evidence="6" id="KW-0915">Sodium</keyword>
<accession>A0ABQ9UN48</accession>
<evidence type="ECO:0000256" key="3">
    <source>
        <dbReference type="ARBA" id="ARBA00022461"/>
    </source>
</evidence>
<dbReference type="Pfam" id="PF00858">
    <property type="entry name" value="ASC"/>
    <property type="match status" value="1"/>
</dbReference>
<dbReference type="PANTHER" id="PTHR11690">
    <property type="entry name" value="AMILORIDE-SENSITIVE SODIUM CHANNEL-RELATED"/>
    <property type="match status" value="1"/>
</dbReference>
<dbReference type="EMBL" id="JASSZA010000011">
    <property type="protein sequence ID" value="KAK2097702.1"/>
    <property type="molecule type" value="Genomic_DNA"/>
</dbReference>
<sequence length="188" mass="20450">MLCLLDLPAGQKRDHSEEATSEPALEMTGALQKASSLKLILDIGQEDYVPFLTSTAGVRLMLHEQRSYPFIRDEGIYAMSGTETSIGVLVDKLQRMGEPYSQCTVNGSEVPIPNFYSDYNTTYSIQVGRQCTPHWDGGGAIQAYRAEASVLQEIIGNDAPGACLPTHCLAGLATSRLEGPLWRTLGII</sequence>
<reference evidence="16 17" key="1">
    <citation type="submission" date="2023-05" db="EMBL/GenBank/DDBJ databases">
        <title>B98-5 Cell Line De Novo Hybrid Assembly: An Optical Mapping Approach.</title>
        <authorList>
            <person name="Kananen K."/>
            <person name="Auerbach J.A."/>
            <person name="Kautto E."/>
            <person name="Blachly J.S."/>
        </authorList>
    </citation>
    <scope>NUCLEOTIDE SEQUENCE [LARGE SCALE GENOMIC DNA]</scope>
    <source>
        <strain evidence="16">B95-8</strain>
        <tissue evidence="16">Cell line</tissue>
    </source>
</reference>
<keyword evidence="9 15" id="KW-0739">Sodium transport</keyword>
<keyword evidence="4 15" id="KW-0812">Transmembrane</keyword>
<evidence type="ECO:0000256" key="12">
    <source>
        <dbReference type="ARBA" id="ARBA00042734"/>
    </source>
</evidence>
<evidence type="ECO:0000256" key="2">
    <source>
        <dbReference type="ARBA" id="ARBA00022448"/>
    </source>
</evidence>
<organism evidence="16 17">
    <name type="scientific">Saguinus oedipus</name>
    <name type="common">Cotton-top tamarin</name>
    <name type="synonym">Oedipomidas oedipus</name>
    <dbReference type="NCBI Taxonomy" id="9490"/>
    <lineage>
        <taxon>Eukaryota</taxon>
        <taxon>Metazoa</taxon>
        <taxon>Chordata</taxon>
        <taxon>Craniata</taxon>
        <taxon>Vertebrata</taxon>
        <taxon>Euteleostomi</taxon>
        <taxon>Mammalia</taxon>
        <taxon>Eutheria</taxon>
        <taxon>Euarchontoglires</taxon>
        <taxon>Primates</taxon>
        <taxon>Haplorrhini</taxon>
        <taxon>Platyrrhini</taxon>
        <taxon>Cebidae</taxon>
        <taxon>Callitrichinae</taxon>
        <taxon>Saguinus</taxon>
    </lineage>
</organism>
<proteinExistence type="inferred from homology"/>
<evidence type="ECO:0000313" key="16">
    <source>
        <dbReference type="EMBL" id="KAK2097702.1"/>
    </source>
</evidence>
<evidence type="ECO:0000256" key="15">
    <source>
        <dbReference type="RuleBase" id="RU000679"/>
    </source>
</evidence>
<keyword evidence="8" id="KW-0472">Membrane</keyword>
<dbReference type="InterPro" id="IPR001873">
    <property type="entry name" value="ENaC"/>
</dbReference>
<dbReference type="Proteomes" id="UP001266305">
    <property type="component" value="Unassembled WGS sequence"/>
</dbReference>
<dbReference type="PRINTS" id="PR01078">
    <property type="entry name" value="AMINACHANNEL"/>
</dbReference>
<evidence type="ECO:0000256" key="14">
    <source>
        <dbReference type="ARBA" id="ARBA00050037"/>
    </source>
</evidence>
<comment type="caution">
    <text evidence="16">The sequence shown here is derived from an EMBL/GenBank/DDBJ whole genome shotgun (WGS) entry which is preliminary data.</text>
</comment>
<protein>
    <recommendedName>
        <fullName evidence="14">Epithelial sodium channel subunit beta</fullName>
    </recommendedName>
    <alternativeName>
        <fullName evidence="13">Beta-NaCH</fullName>
    </alternativeName>
    <alternativeName>
        <fullName evidence="12">Nonvoltage-gated sodium channel 1 subunit beta</fullName>
    </alternativeName>
    <alternativeName>
        <fullName evidence="11">SCNEB</fullName>
    </alternativeName>
</protein>
<evidence type="ECO:0000256" key="11">
    <source>
        <dbReference type="ARBA" id="ARBA00041932"/>
    </source>
</evidence>
<keyword evidence="5" id="KW-1133">Transmembrane helix</keyword>
<evidence type="ECO:0000313" key="17">
    <source>
        <dbReference type="Proteomes" id="UP001266305"/>
    </source>
</evidence>
<evidence type="ECO:0000256" key="5">
    <source>
        <dbReference type="ARBA" id="ARBA00022989"/>
    </source>
</evidence>
<evidence type="ECO:0000256" key="6">
    <source>
        <dbReference type="ARBA" id="ARBA00023053"/>
    </source>
</evidence>
<evidence type="ECO:0000256" key="10">
    <source>
        <dbReference type="ARBA" id="ARBA00023303"/>
    </source>
</evidence>
<evidence type="ECO:0000256" key="4">
    <source>
        <dbReference type="ARBA" id="ARBA00022692"/>
    </source>
</evidence>
<keyword evidence="3 15" id="KW-0894">Sodium channel</keyword>
<name>A0ABQ9UN48_SAGOE</name>
<evidence type="ECO:0000256" key="1">
    <source>
        <dbReference type="ARBA" id="ARBA00004141"/>
    </source>
</evidence>
<keyword evidence="2 15" id="KW-0813">Transport</keyword>
<dbReference type="PANTHER" id="PTHR11690:SF18">
    <property type="entry name" value="AMILORIDE-SENSITIVE SODIUM CHANNEL SUBUNIT BETA"/>
    <property type="match status" value="1"/>
</dbReference>
<keyword evidence="10 15" id="KW-0407">Ion channel</keyword>
<evidence type="ECO:0000256" key="9">
    <source>
        <dbReference type="ARBA" id="ARBA00023201"/>
    </source>
</evidence>
<comment type="similarity">
    <text evidence="15">Belongs to the amiloride-sensitive sodium channel (TC 1.A.6) family.</text>
</comment>
<keyword evidence="17" id="KW-1185">Reference proteome</keyword>
<keyword evidence="7 15" id="KW-0406">Ion transport</keyword>
<evidence type="ECO:0000256" key="7">
    <source>
        <dbReference type="ARBA" id="ARBA00023065"/>
    </source>
</evidence>
<comment type="subcellular location">
    <subcellularLocation>
        <location evidence="1">Membrane</location>
        <topology evidence="1">Multi-pass membrane protein</topology>
    </subcellularLocation>
</comment>